<comment type="caution">
    <text evidence="1">The sequence shown here is derived from an EMBL/GenBank/DDBJ whole genome shotgun (WGS) entry which is preliminary data.</text>
</comment>
<sequence>MGLIDLAYDTKAFGNLEYDEMISDPDINYITMGYEPTRTFITLNGINETDWKTWADLGPAVFDASDPDGPIGDQSWLFDIDSDGTIHVDGINRALRKAVSYAFDYDIYINNVLQGRAVRSGGFLGVENEFYNSSIPIPYTNLTIAREALIDDPFWGSKVAAKGLTINNATADWFWVANNDPIFEFKLVWDQANLDTANLFSTSIKNIGLTLGGPGGTPDPALEMVPDLYAAMFFRP</sequence>
<proteinExistence type="predicted"/>
<gene>
    <name evidence="1" type="ORF">S01H4_05649</name>
</gene>
<reference evidence="1" key="1">
    <citation type="journal article" date="2014" name="Front. Microbiol.">
        <title>High frequency of phylogenetically diverse reductive dehalogenase-homologous genes in deep subseafloor sedimentary metagenomes.</title>
        <authorList>
            <person name="Kawai M."/>
            <person name="Futagami T."/>
            <person name="Toyoda A."/>
            <person name="Takaki Y."/>
            <person name="Nishi S."/>
            <person name="Hori S."/>
            <person name="Arai W."/>
            <person name="Tsubouchi T."/>
            <person name="Morono Y."/>
            <person name="Uchiyama I."/>
            <person name="Ito T."/>
            <person name="Fujiyama A."/>
            <person name="Inagaki F."/>
            <person name="Takami H."/>
        </authorList>
    </citation>
    <scope>NUCLEOTIDE SEQUENCE</scope>
    <source>
        <strain evidence="1">Expedition CK06-06</strain>
    </source>
</reference>
<dbReference type="AlphaFoldDB" id="X1AHF2"/>
<organism evidence="1">
    <name type="scientific">marine sediment metagenome</name>
    <dbReference type="NCBI Taxonomy" id="412755"/>
    <lineage>
        <taxon>unclassified sequences</taxon>
        <taxon>metagenomes</taxon>
        <taxon>ecological metagenomes</taxon>
    </lineage>
</organism>
<dbReference type="EMBL" id="BART01001659">
    <property type="protein sequence ID" value="GAG72133.1"/>
    <property type="molecule type" value="Genomic_DNA"/>
</dbReference>
<evidence type="ECO:0000313" key="1">
    <source>
        <dbReference type="EMBL" id="GAG72133.1"/>
    </source>
</evidence>
<name>X1AHF2_9ZZZZ</name>
<evidence type="ECO:0008006" key="2">
    <source>
        <dbReference type="Google" id="ProtNLM"/>
    </source>
</evidence>
<protein>
    <recommendedName>
        <fullName evidence="2">Solute-binding protein family 5 domain-containing protein</fullName>
    </recommendedName>
</protein>
<accession>X1AHF2</accession>
<feature type="non-terminal residue" evidence="1">
    <location>
        <position position="236"/>
    </location>
</feature>
<dbReference type="SUPFAM" id="SSF53850">
    <property type="entry name" value="Periplasmic binding protein-like II"/>
    <property type="match status" value="1"/>
</dbReference>
<dbReference type="Gene3D" id="3.10.105.10">
    <property type="entry name" value="Dipeptide-binding Protein, Domain 3"/>
    <property type="match status" value="1"/>
</dbReference>